<evidence type="ECO:0000313" key="2">
    <source>
        <dbReference type="WBParaSite" id="PDA_v2.g22826.t1"/>
    </source>
</evidence>
<organism evidence="1 2">
    <name type="scientific">Panagrolaimus davidi</name>
    <dbReference type="NCBI Taxonomy" id="227884"/>
    <lineage>
        <taxon>Eukaryota</taxon>
        <taxon>Metazoa</taxon>
        <taxon>Ecdysozoa</taxon>
        <taxon>Nematoda</taxon>
        <taxon>Chromadorea</taxon>
        <taxon>Rhabditida</taxon>
        <taxon>Tylenchina</taxon>
        <taxon>Panagrolaimomorpha</taxon>
        <taxon>Panagrolaimoidea</taxon>
        <taxon>Panagrolaimidae</taxon>
        <taxon>Panagrolaimus</taxon>
    </lineage>
</organism>
<dbReference type="Proteomes" id="UP000887578">
    <property type="component" value="Unplaced"/>
</dbReference>
<evidence type="ECO:0000313" key="1">
    <source>
        <dbReference type="Proteomes" id="UP000887578"/>
    </source>
</evidence>
<keyword evidence="1" id="KW-1185">Reference proteome</keyword>
<protein>
    <submittedName>
        <fullName evidence="2">Uncharacterized protein</fullName>
    </submittedName>
</protein>
<proteinExistence type="predicted"/>
<reference evidence="2" key="1">
    <citation type="submission" date="2022-11" db="UniProtKB">
        <authorList>
            <consortium name="WormBaseParasite"/>
        </authorList>
    </citation>
    <scope>IDENTIFICATION</scope>
</reference>
<name>A0A914PVP1_9BILA</name>
<accession>A0A914PVP1</accession>
<sequence>MRYRILHLFFSDTISEGYKNRIEAIIDEILATENLDYNVPRILFDGLDEEKSTQIHRLFNYTTFELNVEKKEVLAESEATDDEEDDEEFK</sequence>
<dbReference type="WBParaSite" id="PDA_v2.g22826.t1">
    <property type="protein sequence ID" value="PDA_v2.g22826.t1"/>
    <property type="gene ID" value="PDA_v2.g22826"/>
</dbReference>
<dbReference type="AlphaFoldDB" id="A0A914PVP1"/>